<dbReference type="InterPro" id="IPR011598">
    <property type="entry name" value="bHLH_dom"/>
</dbReference>
<dbReference type="Pfam" id="PF00010">
    <property type="entry name" value="HLH"/>
    <property type="match status" value="1"/>
</dbReference>
<gene>
    <name evidence="5" type="ORF">LTR82_006199</name>
</gene>
<dbReference type="GO" id="GO:0046983">
    <property type="term" value="F:protein dimerization activity"/>
    <property type="evidence" value="ECO:0007669"/>
    <property type="project" value="InterPro"/>
</dbReference>
<feature type="compositionally biased region" description="Polar residues" evidence="3">
    <location>
        <begin position="420"/>
        <end position="431"/>
    </location>
</feature>
<evidence type="ECO:0000313" key="6">
    <source>
        <dbReference type="Proteomes" id="UP001168146"/>
    </source>
</evidence>
<feature type="compositionally biased region" description="Polar residues" evidence="3">
    <location>
        <begin position="16"/>
        <end position="25"/>
    </location>
</feature>
<feature type="domain" description="BHLH" evidence="4">
    <location>
        <begin position="309"/>
        <end position="360"/>
    </location>
</feature>
<organism evidence="5 6">
    <name type="scientific">Friedmanniomyces endolithicus</name>
    <dbReference type="NCBI Taxonomy" id="329885"/>
    <lineage>
        <taxon>Eukaryota</taxon>
        <taxon>Fungi</taxon>
        <taxon>Dikarya</taxon>
        <taxon>Ascomycota</taxon>
        <taxon>Pezizomycotina</taxon>
        <taxon>Dothideomycetes</taxon>
        <taxon>Dothideomycetidae</taxon>
        <taxon>Mycosphaerellales</taxon>
        <taxon>Teratosphaeriaceae</taxon>
        <taxon>Friedmanniomyces</taxon>
    </lineage>
</organism>
<reference evidence="5" key="1">
    <citation type="submission" date="2021-12" db="EMBL/GenBank/DDBJ databases">
        <title>Black yeast isolated from Biological Soil Crust.</title>
        <authorList>
            <person name="Kurbessoian T."/>
        </authorList>
    </citation>
    <scope>NUCLEOTIDE SEQUENCE</scope>
    <source>
        <strain evidence="5">CCFEE 5208</strain>
    </source>
</reference>
<dbReference type="SUPFAM" id="SSF47459">
    <property type="entry name" value="HLH, helix-loop-helix DNA-binding domain"/>
    <property type="match status" value="1"/>
</dbReference>
<evidence type="ECO:0000256" key="3">
    <source>
        <dbReference type="SAM" id="MobiDB-lite"/>
    </source>
</evidence>
<dbReference type="AlphaFoldDB" id="A0AAN6FSI4"/>
<dbReference type="GO" id="GO:0090575">
    <property type="term" value="C:RNA polymerase II transcription regulator complex"/>
    <property type="evidence" value="ECO:0007669"/>
    <property type="project" value="TreeGrafter"/>
</dbReference>
<feature type="compositionally biased region" description="Polar residues" evidence="3">
    <location>
        <begin position="77"/>
        <end position="86"/>
    </location>
</feature>
<dbReference type="PANTHER" id="PTHR10328:SF15">
    <property type="entry name" value="BHLH TRANSCRIPTION FACTOR"/>
    <property type="match status" value="1"/>
</dbReference>
<protein>
    <recommendedName>
        <fullName evidence="4">BHLH domain-containing protein</fullName>
    </recommendedName>
</protein>
<dbReference type="PROSITE" id="PS50888">
    <property type="entry name" value="BHLH"/>
    <property type="match status" value="1"/>
</dbReference>
<dbReference type="GO" id="GO:0003677">
    <property type="term" value="F:DNA binding"/>
    <property type="evidence" value="ECO:0007669"/>
    <property type="project" value="UniProtKB-KW"/>
</dbReference>
<dbReference type="GO" id="GO:0045944">
    <property type="term" value="P:positive regulation of transcription by RNA polymerase II"/>
    <property type="evidence" value="ECO:0007669"/>
    <property type="project" value="TreeGrafter"/>
</dbReference>
<dbReference type="Gene3D" id="4.10.280.10">
    <property type="entry name" value="Helix-loop-helix DNA-binding domain"/>
    <property type="match status" value="1"/>
</dbReference>
<dbReference type="InterPro" id="IPR036638">
    <property type="entry name" value="HLH_DNA-bd_sf"/>
</dbReference>
<feature type="region of interest" description="Disordered" evidence="3">
    <location>
        <begin position="420"/>
        <end position="468"/>
    </location>
</feature>
<evidence type="ECO:0000313" key="5">
    <source>
        <dbReference type="EMBL" id="KAK0322742.1"/>
    </source>
</evidence>
<proteinExistence type="predicted"/>
<accession>A0AAN6FSI4</accession>
<feature type="compositionally biased region" description="Pro residues" evidence="3">
    <location>
        <begin position="435"/>
        <end position="454"/>
    </location>
</feature>
<feature type="compositionally biased region" description="Basic and acidic residues" evidence="3">
    <location>
        <begin position="108"/>
        <end position="132"/>
    </location>
</feature>
<feature type="compositionally biased region" description="Polar residues" evidence="3">
    <location>
        <begin position="96"/>
        <end position="106"/>
    </location>
</feature>
<evidence type="ECO:0000259" key="4">
    <source>
        <dbReference type="PROSITE" id="PS50888"/>
    </source>
</evidence>
<feature type="region of interest" description="Disordered" evidence="3">
    <location>
        <begin position="217"/>
        <end position="287"/>
    </location>
</feature>
<feature type="compositionally biased region" description="Polar residues" evidence="3">
    <location>
        <begin position="234"/>
        <end position="262"/>
    </location>
</feature>
<feature type="compositionally biased region" description="Polar residues" evidence="3">
    <location>
        <begin position="37"/>
        <end position="65"/>
    </location>
</feature>
<dbReference type="PANTHER" id="PTHR10328">
    <property type="entry name" value="PROTEIN MAX MYC-ASSOCIATED FACTOR X"/>
    <property type="match status" value="1"/>
</dbReference>
<dbReference type="EMBL" id="JASUXU010000015">
    <property type="protein sequence ID" value="KAK0322742.1"/>
    <property type="molecule type" value="Genomic_DNA"/>
</dbReference>
<comment type="caution">
    <text evidence="5">The sequence shown here is derived from an EMBL/GenBank/DDBJ whole genome shotgun (WGS) entry which is preliminary data.</text>
</comment>
<keyword evidence="1" id="KW-0238">DNA-binding</keyword>
<evidence type="ECO:0000256" key="2">
    <source>
        <dbReference type="ARBA" id="ARBA00023242"/>
    </source>
</evidence>
<evidence type="ECO:0000256" key="1">
    <source>
        <dbReference type="ARBA" id="ARBA00023125"/>
    </source>
</evidence>
<name>A0AAN6FSI4_9PEZI</name>
<sequence>MALPGAQHQLPPQGLPSISSITNGLPSPAPHLPPDQLSLSESTRDSGTWPQPHSKHNSASCQGLQVHTLLNPDDSPQRNSIPNTPLSGRAPHSAHSIGSQLPSINQGFHHEPIRDSRDYPPTLDSRRSSVDSRMHQGFNKLHLTQTASPYESTNTSQVSFAASQRMPNGAGPMSPLSARSSIRSFPAPRIAPPIMPVGRVSGAPDPMAARPTQGYAWAFPDQPIPEERGDSDSDTSSISRNYSRTNSIAGNSIRSSIFSNDSHLPPGQRRLEDEHATTHHHSLQHRTLQQLQLDKLAQQNGGNYSRTPELRVSHKLAERKRRSEMKDLFEDLNKAVPANGGTKASKWEILTKAIDYIRQIQVNEHHLTTELQRMQQDSGYAREAQKENEALRTEIQLMHQHLRRVDPNAPHVYGHFTSQLSQSAGQQTNGVSLPPLNPGQGPPPSAFSGGPPPVAAMQGVEYGGYRGR</sequence>
<keyword evidence="2" id="KW-0539">Nucleus</keyword>
<dbReference type="GO" id="GO:0003700">
    <property type="term" value="F:DNA-binding transcription factor activity"/>
    <property type="evidence" value="ECO:0007669"/>
    <property type="project" value="TreeGrafter"/>
</dbReference>
<dbReference type="SMART" id="SM00353">
    <property type="entry name" value="HLH"/>
    <property type="match status" value="1"/>
</dbReference>
<feature type="region of interest" description="Disordered" evidence="3">
    <location>
        <begin position="1"/>
        <end position="132"/>
    </location>
</feature>
<dbReference type="Proteomes" id="UP001168146">
    <property type="component" value="Unassembled WGS sequence"/>
</dbReference>